<dbReference type="InterPro" id="IPR052155">
    <property type="entry name" value="Biofilm_reg_signaling"/>
</dbReference>
<dbReference type="Pfam" id="PF00990">
    <property type="entry name" value="GGDEF"/>
    <property type="match status" value="1"/>
</dbReference>
<dbReference type="Gene3D" id="3.30.70.270">
    <property type="match status" value="1"/>
</dbReference>
<feature type="domain" description="GGDEF" evidence="3">
    <location>
        <begin position="231"/>
        <end position="365"/>
    </location>
</feature>
<dbReference type="PANTHER" id="PTHR44757:SF2">
    <property type="entry name" value="BIOFILM ARCHITECTURE MAINTENANCE PROTEIN MBAA"/>
    <property type="match status" value="1"/>
</dbReference>
<dbReference type="PANTHER" id="PTHR44757">
    <property type="entry name" value="DIGUANYLATE CYCLASE DGCP"/>
    <property type="match status" value="1"/>
</dbReference>
<dbReference type="InterPro" id="IPR001633">
    <property type="entry name" value="EAL_dom"/>
</dbReference>
<sequence length="622" mass="68238">MITAISQAPSLGRSHSSSKSRGARSRRMDALNHYEILDSAPEAAFDSIASLAALVLGTQSASISFIDDRRQWFKARCRIEQCETPIAVSFCAHTIESSTIFVVEDASRDPRFATNPFVAEAPNIRFYAGMRILATDGTAIGSLCAFDPEPRPQGLTKVQKTTLRVLASQVESLLELRRAIIEREAQVATQSQLSEKLRHVAQHDVLTGLPHREMFRKRIVAAMRDAERKNTRVALMLVDVDHFKQINDSLGHDAGDALLCNFADRLRALVRGTDIVARLGGDEFGLLLSGIDRDEDVEAIIRSLNDRLNQPMEHHGRVVDCRASTGLAIFPDHATTLEKLVKCSDLALAAAKRTRGCVETFFPSMAEEFEREAQILSIAREAATSGSIVAHYQPKIGLSSGTLVGFEALVRCDRPSLAPILPEFFGLPFADHELTLAISRQMLACVLDDIRRWVDRGLDFGHVAINTGAADFHGNDFAERLLAEIETRGLKPSMIELEVTEGVFLGRGSHHVARALSVLSEYGVRIALDDFGTGYAALTHLKQFRVDVLKIDRSFVSGIGENVDDTAIVRALIALGESLGIETVAEGIETQAVNRRPKGTPDRRAKGTPPRRGDRLMLSASF</sequence>
<dbReference type="InterPro" id="IPR003018">
    <property type="entry name" value="GAF"/>
</dbReference>
<dbReference type="InterPro" id="IPR029016">
    <property type="entry name" value="GAF-like_dom_sf"/>
</dbReference>
<dbReference type="InterPro" id="IPR029787">
    <property type="entry name" value="Nucleotide_cyclase"/>
</dbReference>
<gene>
    <name evidence="4" type="ORF">GGQ98_003602</name>
</gene>
<evidence type="ECO:0000259" key="3">
    <source>
        <dbReference type="PROSITE" id="PS50887"/>
    </source>
</evidence>
<dbReference type="SMART" id="SM00267">
    <property type="entry name" value="GGDEF"/>
    <property type="match status" value="1"/>
</dbReference>
<dbReference type="InterPro" id="IPR035919">
    <property type="entry name" value="EAL_sf"/>
</dbReference>
<dbReference type="Gene3D" id="3.30.450.40">
    <property type="match status" value="1"/>
</dbReference>
<dbReference type="AlphaFoldDB" id="A0A7W7B4T5"/>
<dbReference type="Pfam" id="PF00563">
    <property type="entry name" value="EAL"/>
    <property type="match status" value="1"/>
</dbReference>
<feature type="domain" description="EAL" evidence="2">
    <location>
        <begin position="372"/>
        <end position="622"/>
    </location>
</feature>
<dbReference type="InterPro" id="IPR000160">
    <property type="entry name" value="GGDEF_dom"/>
</dbReference>
<dbReference type="InterPro" id="IPR043128">
    <property type="entry name" value="Rev_trsase/Diguanyl_cyclase"/>
</dbReference>
<reference evidence="4 5" key="1">
    <citation type="submission" date="2020-08" db="EMBL/GenBank/DDBJ databases">
        <title>Genomic Encyclopedia of Type Strains, Phase IV (KMG-IV): sequencing the most valuable type-strain genomes for metagenomic binning, comparative biology and taxonomic classification.</title>
        <authorList>
            <person name="Goeker M."/>
        </authorList>
    </citation>
    <scope>NUCLEOTIDE SEQUENCE [LARGE SCALE GENOMIC DNA]</scope>
    <source>
        <strain evidence="4 5">DSM 17328</strain>
    </source>
</reference>
<dbReference type="SMART" id="SM00052">
    <property type="entry name" value="EAL"/>
    <property type="match status" value="1"/>
</dbReference>
<evidence type="ECO:0000256" key="1">
    <source>
        <dbReference type="SAM" id="MobiDB-lite"/>
    </source>
</evidence>
<evidence type="ECO:0000313" key="5">
    <source>
        <dbReference type="Proteomes" id="UP000566324"/>
    </source>
</evidence>
<dbReference type="EMBL" id="JACHNZ010000073">
    <property type="protein sequence ID" value="MBB4633944.1"/>
    <property type="molecule type" value="Genomic_DNA"/>
</dbReference>
<dbReference type="SUPFAM" id="SSF55781">
    <property type="entry name" value="GAF domain-like"/>
    <property type="match status" value="1"/>
</dbReference>
<protein>
    <submittedName>
        <fullName evidence="4">Diguanylate cyclase (GGDEF)-like protein</fullName>
    </submittedName>
</protein>
<dbReference type="Proteomes" id="UP000566324">
    <property type="component" value="Unassembled WGS sequence"/>
</dbReference>
<evidence type="ECO:0000259" key="2">
    <source>
        <dbReference type="PROSITE" id="PS50883"/>
    </source>
</evidence>
<accession>A0A7W7B4T5</accession>
<dbReference type="CDD" id="cd01949">
    <property type="entry name" value="GGDEF"/>
    <property type="match status" value="1"/>
</dbReference>
<dbReference type="CDD" id="cd01948">
    <property type="entry name" value="EAL"/>
    <property type="match status" value="1"/>
</dbReference>
<dbReference type="PROSITE" id="PS50887">
    <property type="entry name" value="GGDEF"/>
    <property type="match status" value="1"/>
</dbReference>
<dbReference type="SMART" id="SM00065">
    <property type="entry name" value="GAF"/>
    <property type="match status" value="1"/>
</dbReference>
<dbReference type="PROSITE" id="PS50883">
    <property type="entry name" value="EAL"/>
    <property type="match status" value="1"/>
</dbReference>
<dbReference type="Gene3D" id="3.20.20.450">
    <property type="entry name" value="EAL domain"/>
    <property type="match status" value="1"/>
</dbReference>
<feature type="region of interest" description="Disordered" evidence="1">
    <location>
        <begin position="1"/>
        <end position="24"/>
    </location>
</feature>
<dbReference type="SUPFAM" id="SSF55073">
    <property type="entry name" value="Nucleotide cyclase"/>
    <property type="match status" value="1"/>
</dbReference>
<evidence type="ECO:0000313" key="4">
    <source>
        <dbReference type="EMBL" id="MBB4633944.1"/>
    </source>
</evidence>
<feature type="non-terminal residue" evidence="4">
    <location>
        <position position="622"/>
    </location>
</feature>
<organism evidence="4 5">
    <name type="scientific">Sphingosinicella soli</name>
    <dbReference type="NCBI Taxonomy" id="333708"/>
    <lineage>
        <taxon>Bacteria</taxon>
        <taxon>Pseudomonadati</taxon>
        <taxon>Pseudomonadota</taxon>
        <taxon>Alphaproteobacteria</taxon>
        <taxon>Sphingomonadales</taxon>
        <taxon>Sphingosinicellaceae</taxon>
        <taxon>Sphingosinicella</taxon>
    </lineage>
</organism>
<name>A0A7W7B4T5_9SPHN</name>
<proteinExistence type="predicted"/>
<keyword evidence="5" id="KW-1185">Reference proteome</keyword>
<dbReference type="NCBIfam" id="TIGR00254">
    <property type="entry name" value="GGDEF"/>
    <property type="match status" value="1"/>
</dbReference>
<comment type="caution">
    <text evidence="4">The sequence shown here is derived from an EMBL/GenBank/DDBJ whole genome shotgun (WGS) entry which is preliminary data.</text>
</comment>
<dbReference type="SUPFAM" id="SSF141868">
    <property type="entry name" value="EAL domain-like"/>
    <property type="match status" value="1"/>
</dbReference>